<dbReference type="Proteomes" id="UP000450676">
    <property type="component" value="Unassembled WGS sequence"/>
</dbReference>
<feature type="region of interest" description="Disordered" evidence="1">
    <location>
        <begin position="1"/>
        <end position="23"/>
    </location>
</feature>
<dbReference type="RefSeq" id="WP_161075717.1">
    <property type="nucleotide sequence ID" value="NZ_WWCU01000086.1"/>
</dbReference>
<comment type="caution">
    <text evidence="2">The sequence shown here is derived from an EMBL/GenBank/DDBJ whole genome shotgun (WGS) entry which is preliminary data.</text>
</comment>
<evidence type="ECO:0000313" key="2">
    <source>
        <dbReference type="EMBL" id="MYN11458.1"/>
    </source>
</evidence>
<sequence length="157" mass="16903">PAWPAPARDGPAPASAPRRAAAARPLPVPATLAVAAPPPSANENLALFHETLGEKRYAEQHVKVLFALAAKAGLSLNQGEYKPGYDKASRVSSYQITLPVKGSYQAIWQFALGALRELPFAALDDIGFRRENIGDAQVEARVRFTLYLKDGAMPEQP</sequence>
<gene>
    <name evidence="2" type="ORF">GTP77_29555</name>
</gene>
<dbReference type="AlphaFoldDB" id="A0A7X4KQK5"/>
<feature type="non-terminal residue" evidence="2">
    <location>
        <position position="1"/>
    </location>
</feature>
<reference evidence="2 3" key="1">
    <citation type="submission" date="2019-12" db="EMBL/GenBank/DDBJ databases">
        <title>Novel species isolated from a subtropical stream in China.</title>
        <authorList>
            <person name="Lu H."/>
        </authorList>
    </citation>
    <scope>NUCLEOTIDE SEQUENCE [LARGE SCALE GENOMIC DNA]</scope>
    <source>
        <strain evidence="2 3">FT127W</strain>
    </source>
</reference>
<evidence type="ECO:0000313" key="3">
    <source>
        <dbReference type="Proteomes" id="UP000450676"/>
    </source>
</evidence>
<accession>A0A7X4KQK5</accession>
<dbReference type="EMBL" id="WWCU01000086">
    <property type="protein sequence ID" value="MYN11458.1"/>
    <property type="molecule type" value="Genomic_DNA"/>
</dbReference>
<evidence type="ECO:0000256" key="1">
    <source>
        <dbReference type="SAM" id="MobiDB-lite"/>
    </source>
</evidence>
<keyword evidence="3" id="KW-1185">Reference proteome</keyword>
<protein>
    <submittedName>
        <fullName evidence="2">Uncharacterized protein</fullName>
    </submittedName>
</protein>
<organism evidence="2 3">
    <name type="scientific">Pseudoduganella aquatica</name>
    <dbReference type="NCBI Taxonomy" id="2660641"/>
    <lineage>
        <taxon>Bacteria</taxon>
        <taxon>Pseudomonadati</taxon>
        <taxon>Pseudomonadota</taxon>
        <taxon>Betaproteobacteria</taxon>
        <taxon>Burkholderiales</taxon>
        <taxon>Oxalobacteraceae</taxon>
        <taxon>Telluria group</taxon>
        <taxon>Pseudoduganella</taxon>
    </lineage>
</organism>
<proteinExistence type="predicted"/>
<name>A0A7X4KQK5_9BURK</name>